<dbReference type="Proteomes" id="UP001180825">
    <property type="component" value="Unassembled WGS sequence"/>
</dbReference>
<accession>A0ABU2AEY6</accession>
<organism evidence="2 3">
    <name type="scientific">Roseateles asaccharophilus</name>
    <dbReference type="NCBI Taxonomy" id="582607"/>
    <lineage>
        <taxon>Bacteria</taxon>
        <taxon>Pseudomonadati</taxon>
        <taxon>Pseudomonadota</taxon>
        <taxon>Betaproteobacteria</taxon>
        <taxon>Burkholderiales</taxon>
        <taxon>Sphaerotilaceae</taxon>
        <taxon>Roseateles</taxon>
    </lineage>
</organism>
<dbReference type="EMBL" id="JAVDXV010000011">
    <property type="protein sequence ID" value="MDR7335775.1"/>
    <property type="molecule type" value="Genomic_DNA"/>
</dbReference>
<feature type="signal peptide" evidence="1">
    <location>
        <begin position="1"/>
        <end position="27"/>
    </location>
</feature>
<gene>
    <name evidence="2" type="ORF">J2X21_004942</name>
</gene>
<evidence type="ECO:0008006" key="4">
    <source>
        <dbReference type="Google" id="ProtNLM"/>
    </source>
</evidence>
<keyword evidence="1" id="KW-0732">Signal</keyword>
<evidence type="ECO:0000256" key="1">
    <source>
        <dbReference type="SAM" id="SignalP"/>
    </source>
</evidence>
<dbReference type="RefSeq" id="WP_310332777.1">
    <property type="nucleotide sequence ID" value="NZ_JAVDXV010000011.1"/>
</dbReference>
<keyword evidence="3" id="KW-1185">Reference proteome</keyword>
<name>A0ABU2AEY6_9BURK</name>
<reference evidence="2 3" key="1">
    <citation type="submission" date="2023-07" db="EMBL/GenBank/DDBJ databases">
        <title>Sorghum-associated microbial communities from plants grown in Nebraska, USA.</title>
        <authorList>
            <person name="Schachtman D."/>
        </authorList>
    </citation>
    <scope>NUCLEOTIDE SEQUENCE [LARGE SCALE GENOMIC DNA]</scope>
    <source>
        <strain evidence="2 3">BE316</strain>
    </source>
</reference>
<evidence type="ECO:0000313" key="3">
    <source>
        <dbReference type="Proteomes" id="UP001180825"/>
    </source>
</evidence>
<evidence type="ECO:0000313" key="2">
    <source>
        <dbReference type="EMBL" id="MDR7335775.1"/>
    </source>
</evidence>
<protein>
    <recommendedName>
        <fullName evidence="4">Lipoprotein</fullName>
    </recommendedName>
</protein>
<proteinExistence type="predicted"/>
<dbReference type="PROSITE" id="PS51257">
    <property type="entry name" value="PROKAR_LIPOPROTEIN"/>
    <property type="match status" value="1"/>
</dbReference>
<feature type="chain" id="PRO_5047336572" description="Lipoprotein" evidence="1">
    <location>
        <begin position="28"/>
        <end position="133"/>
    </location>
</feature>
<comment type="caution">
    <text evidence="2">The sequence shown here is derived from an EMBL/GenBank/DDBJ whole genome shotgun (WGS) entry which is preliminary data.</text>
</comment>
<sequence>MHSRPLMTLLACAATLCACSPSEPPLATPPLQPASAAAASAPETASAWLGRWQGPEGTYLDITGGPGAYRVTISNLDGPRTFDARAGSDTLVILRDGTTETLRPGNGADTGMKWLADKQDCLIVKPGEGYCRA</sequence>